<dbReference type="AlphaFoldDB" id="A0A0X1KP14"/>
<proteinExistence type="predicted"/>
<dbReference type="PANTHER" id="PTHR12110:SF21">
    <property type="entry name" value="XYLOSE ISOMERASE-LIKE TIM BARREL DOMAIN-CONTAINING PROTEIN"/>
    <property type="match status" value="1"/>
</dbReference>
<protein>
    <submittedName>
        <fullName evidence="2">Xylose isomerase</fullName>
    </submittedName>
</protein>
<dbReference type="GO" id="GO:0016853">
    <property type="term" value="F:isomerase activity"/>
    <property type="evidence" value="ECO:0007669"/>
    <property type="project" value="UniProtKB-KW"/>
</dbReference>
<gene>
    <name evidence="2" type="ORF">AJ81_01115</name>
</gene>
<dbReference type="InterPro" id="IPR050312">
    <property type="entry name" value="IolE/XylAMocC-like"/>
</dbReference>
<evidence type="ECO:0000313" key="3">
    <source>
        <dbReference type="Proteomes" id="UP000077469"/>
    </source>
</evidence>
<dbReference type="SUPFAM" id="SSF51658">
    <property type="entry name" value="Xylose isomerase-like"/>
    <property type="match status" value="1"/>
</dbReference>
<name>A0A0X1KP14_9THEM</name>
<dbReference type="OrthoDB" id="9782626at2"/>
<dbReference type="InterPro" id="IPR013022">
    <property type="entry name" value="Xyl_isomerase-like_TIM-brl"/>
</dbReference>
<dbReference type="InterPro" id="IPR036237">
    <property type="entry name" value="Xyl_isomerase-like_sf"/>
</dbReference>
<dbReference type="RefSeq" id="WP_051368851.1">
    <property type="nucleotide sequence ID" value="NZ_CP007141.1"/>
</dbReference>
<dbReference type="KEGG" id="phy:AJ81_01115"/>
<keyword evidence="2" id="KW-0413">Isomerase</keyword>
<dbReference type="PATRIC" id="fig|1123384.7.peg.221"/>
<dbReference type="PaxDb" id="1123384-AJ81_01115"/>
<dbReference type="Proteomes" id="UP000077469">
    <property type="component" value="Chromosome"/>
</dbReference>
<dbReference type="PANTHER" id="PTHR12110">
    <property type="entry name" value="HYDROXYPYRUVATE ISOMERASE"/>
    <property type="match status" value="1"/>
</dbReference>
<evidence type="ECO:0000259" key="1">
    <source>
        <dbReference type="Pfam" id="PF01261"/>
    </source>
</evidence>
<accession>A0A0X1KP14</accession>
<dbReference type="STRING" id="1123384.AJ81_01115"/>
<sequence length="267" mass="30225">MKLAFNGATIIKATLAEDIVCARLAGFEMIEIWKSKLLSTLKTGGVEVVKQLLEQNALKPLTINSIEQATFSENRQEKLKECEELCEIARELGVEAIVVVPGFLREKLDEVRIVKESVDVLKEMSKIAGRFGVRLGFEFLGFSNCSVNKLTVAWEIVRQVNEDNVGLIVDTCHFFSGDSRLEELEEIDARKIVVVHVNDLPKVEDVKDSDRIMPGDGILPLRDFFETLEKIGYDGPVSVELFNQDYWDKPACETTRIAFEKLMRFLH</sequence>
<evidence type="ECO:0000313" key="2">
    <source>
        <dbReference type="EMBL" id="AJC73027.1"/>
    </source>
</evidence>
<feature type="domain" description="Xylose isomerase-like TIM barrel" evidence="1">
    <location>
        <begin position="23"/>
        <end position="249"/>
    </location>
</feature>
<dbReference type="Gene3D" id="3.20.20.150">
    <property type="entry name" value="Divalent-metal-dependent TIM barrel enzymes"/>
    <property type="match status" value="1"/>
</dbReference>
<organism evidence="2 3">
    <name type="scientific">Pseudothermotoga hypogea DSM 11164 = NBRC 106472</name>
    <dbReference type="NCBI Taxonomy" id="1123384"/>
    <lineage>
        <taxon>Bacteria</taxon>
        <taxon>Thermotogati</taxon>
        <taxon>Thermotogota</taxon>
        <taxon>Thermotogae</taxon>
        <taxon>Thermotogales</taxon>
        <taxon>Thermotogaceae</taxon>
        <taxon>Pseudothermotoga</taxon>
    </lineage>
</organism>
<dbReference type="EMBL" id="CP007141">
    <property type="protein sequence ID" value="AJC73027.1"/>
    <property type="molecule type" value="Genomic_DNA"/>
</dbReference>
<keyword evidence="3" id="KW-1185">Reference proteome</keyword>
<reference evidence="2 3" key="1">
    <citation type="submission" date="2014-01" db="EMBL/GenBank/DDBJ databases">
        <title>Genome sequencing of Thermotog hypogea.</title>
        <authorList>
            <person name="Zhang X."/>
            <person name="Alvare G."/>
            <person name="Fristensky B."/>
            <person name="Chen L."/>
            <person name="Suen T."/>
            <person name="Chen Q."/>
            <person name="Ma K."/>
        </authorList>
    </citation>
    <scope>NUCLEOTIDE SEQUENCE [LARGE SCALE GENOMIC DNA]</scope>
    <source>
        <strain evidence="2 3">DSM 11164</strain>
    </source>
</reference>
<dbReference type="Pfam" id="PF01261">
    <property type="entry name" value="AP_endonuc_2"/>
    <property type="match status" value="1"/>
</dbReference>